<dbReference type="Proteomes" id="UP000292274">
    <property type="component" value="Unassembled WGS sequence"/>
</dbReference>
<dbReference type="EMBL" id="SJJR01000007">
    <property type="protein sequence ID" value="TCB97320.1"/>
    <property type="molecule type" value="Genomic_DNA"/>
</dbReference>
<dbReference type="SUPFAM" id="SSF56112">
    <property type="entry name" value="Protein kinase-like (PK-like)"/>
    <property type="match status" value="1"/>
</dbReference>
<reference evidence="2 3" key="1">
    <citation type="submission" date="2019-02" db="EMBL/GenBank/DDBJ databases">
        <title>Jishengella sp. nov., isolated from a root of Zingiber montanum.</title>
        <authorList>
            <person name="Kuncharoen N."/>
            <person name="Kudo T."/>
            <person name="Masahiro Y."/>
            <person name="Ohkuma M."/>
            <person name="Tanasupawat S."/>
        </authorList>
    </citation>
    <scope>NUCLEOTIDE SEQUENCE [LARGE SCALE GENOMIC DNA]</scope>
    <source>
        <strain evidence="2 3">PLAI 1-1</strain>
    </source>
</reference>
<dbReference type="InterPro" id="IPR002575">
    <property type="entry name" value="Aminoglycoside_PTrfase"/>
</dbReference>
<dbReference type="OrthoDB" id="21342at2"/>
<evidence type="ECO:0000259" key="1">
    <source>
        <dbReference type="Pfam" id="PF01636"/>
    </source>
</evidence>
<dbReference type="Pfam" id="PF01636">
    <property type="entry name" value="APH"/>
    <property type="match status" value="1"/>
</dbReference>
<evidence type="ECO:0000313" key="3">
    <source>
        <dbReference type="Proteomes" id="UP000292274"/>
    </source>
</evidence>
<accession>A0A4R0GIS1</accession>
<dbReference type="InterPro" id="IPR011009">
    <property type="entry name" value="Kinase-like_dom_sf"/>
</dbReference>
<dbReference type="AlphaFoldDB" id="A0A4R0GIS1"/>
<name>A0A4R0GIS1_9ACTN</name>
<keyword evidence="3" id="KW-1185">Reference proteome</keyword>
<dbReference type="Gene3D" id="3.90.1200.10">
    <property type="match status" value="1"/>
</dbReference>
<protein>
    <submittedName>
        <fullName evidence="2">Aminoglycoside phosphotransferase family protein</fullName>
    </submittedName>
</protein>
<dbReference type="RefSeq" id="WP_131303988.1">
    <property type="nucleotide sequence ID" value="NZ_SJJR01000007.1"/>
</dbReference>
<feature type="domain" description="Aminoglycoside phosphotransferase" evidence="1">
    <location>
        <begin position="36"/>
        <end position="244"/>
    </location>
</feature>
<comment type="caution">
    <text evidence="2">The sequence shown here is derived from an EMBL/GenBank/DDBJ whole genome shotgun (WGS) entry which is preliminary data.</text>
</comment>
<gene>
    <name evidence="2" type="ORF">E0H26_13805</name>
</gene>
<proteinExistence type="predicted"/>
<evidence type="ECO:0000313" key="2">
    <source>
        <dbReference type="EMBL" id="TCB97320.1"/>
    </source>
</evidence>
<sequence>MTTGLENLSPPQRTLLAQWLPNAVVARNHSWGLVATTVLEVTCAGSRFIVKAGGDDGHHIERELHAHRNWLRPWTDRGRAPVLVHGSAEAKLLVTRYLPGELLLGSAHVEDPHSYRQAGKLLALLHGQGAVTDDDYESRENERTLAWLSRPHRIAADVVHRLRAEIAAWETPPAALVPTHGDWQPRNWLVHDGVVSVIDFGRAALRPAATDFERLAAQEFRRDPKLEVAFLDGYGPDPREDRAWHRIRVRAAVGTAAWAYQVGDARFEAQGHRMITEVLSSSGSGRDDTA</sequence>
<keyword evidence="2" id="KW-0808">Transferase</keyword>
<dbReference type="GO" id="GO:0016740">
    <property type="term" value="F:transferase activity"/>
    <property type="evidence" value="ECO:0007669"/>
    <property type="project" value="UniProtKB-KW"/>
</dbReference>
<organism evidence="2 3">
    <name type="scientific">Micromonospora zingiberis</name>
    <dbReference type="NCBI Taxonomy" id="2053011"/>
    <lineage>
        <taxon>Bacteria</taxon>
        <taxon>Bacillati</taxon>
        <taxon>Actinomycetota</taxon>
        <taxon>Actinomycetes</taxon>
        <taxon>Micromonosporales</taxon>
        <taxon>Micromonosporaceae</taxon>
        <taxon>Micromonospora</taxon>
    </lineage>
</organism>